<protein>
    <submittedName>
        <fullName evidence="2">Uncharacterized protein</fullName>
    </submittedName>
</protein>
<dbReference type="AlphaFoldDB" id="A0A4C1XZG1"/>
<gene>
    <name evidence="2" type="ORF">EVAR_52683_1</name>
</gene>
<feature type="compositionally biased region" description="Basic and acidic residues" evidence="1">
    <location>
        <begin position="100"/>
        <end position="113"/>
    </location>
</feature>
<comment type="caution">
    <text evidence="2">The sequence shown here is derived from an EMBL/GenBank/DDBJ whole genome shotgun (WGS) entry which is preliminary data.</text>
</comment>
<name>A0A4C1XZG1_EUMVA</name>
<reference evidence="2 3" key="1">
    <citation type="journal article" date="2019" name="Commun. Biol.">
        <title>The bagworm genome reveals a unique fibroin gene that provides high tensile strength.</title>
        <authorList>
            <person name="Kono N."/>
            <person name="Nakamura H."/>
            <person name="Ohtoshi R."/>
            <person name="Tomita M."/>
            <person name="Numata K."/>
            <person name="Arakawa K."/>
        </authorList>
    </citation>
    <scope>NUCLEOTIDE SEQUENCE [LARGE SCALE GENOMIC DNA]</scope>
</reference>
<evidence type="ECO:0000313" key="2">
    <source>
        <dbReference type="EMBL" id="GBP69411.1"/>
    </source>
</evidence>
<dbReference type="EMBL" id="BGZK01001040">
    <property type="protein sequence ID" value="GBP69411.1"/>
    <property type="molecule type" value="Genomic_DNA"/>
</dbReference>
<dbReference type="Proteomes" id="UP000299102">
    <property type="component" value="Unassembled WGS sequence"/>
</dbReference>
<proteinExistence type="predicted"/>
<sequence length="138" mass="14859">MNPERPLCGFSGVILRIRLWLTDDGEKELCCVSAIASRDSAVSPNRRCRVPAAPPSIAILSRQTNLRAVSKSRRSSPSMDTSNSRGVSDALPTSRVGIKYLKEERLMEDERGDGGGSESSPPMDIRNPKGVTGALSDS</sequence>
<evidence type="ECO:0000256" key="1">
    <source>
        <dbReference type="SAM" id="MobiDB-lite"/>
    </source>
</evidence>
<feature type="compositionally biased region" description="Polar residues" evidence="1">
    <location>
        <begin position="75"/>
        <end position="86"/>
    </location>
</feature>
<keyword evidence="3" id="KW-1185">Reference proteome</keyword>
<accession>A0A4C1XZG1</accession>
<organism evidence="2 3">
    <name type="scientific">Eumeta variegata</name>
    <name type="common">Bagworm moth</name>
    <name type="synonym">Eumeta japonica</name>
    <dbReference type="NCBI Taxonomy" id="151549"/>
    <lineage>
        <taxon>Eukaryota</taxon>
        <taxon>Metazoa</taxon>
        <taxon>Ecdysozoa</taxon>
        <taxon>Arthropoda</taxon>
        <taxon>Hexapoda</taxon>
        <taxon>Insecta</taxon>
        <taxon>Pterygota</taxon>
        <taxon>Neoptera</taxon>
        <taxon>Endopterygota</taxon>
        <taxon>Lepidoptera</taxon>
        <taxon>Glossata</taxon>
        <taxon>Ditrysia</taxon>
        <taxon>Tineoidea</taxon>
        <taxon>Psychidae</taxon>
        <taxon>Oiketicinae</taxon>
        <taxon>Eumeta</taxon>
    </lineage>
</organism>
<feature type="region of interest" description="Disordered" evidence="1">
    <location>
        <begin position="63"/>
        <end position="138"/>
    </location>
</feature>
<evidence type="ECO:0000313" key="3">
    <source>
        <dbReference type="Proteomes" id="UP000299102"/>
    </source>
</evidence>